<feature type="short sequence motif" description="HXTX 1" evidence="2">
    <location>
        <begin position="39"/>
        <end position="42"/>
    </location>
</feature>
<dbReference type="PANTHER" id="PTHR35561:SF1">
    <property type="entry name" value="RNA 2',3'-CYCLIC PHOSPHODIESTERASE"/>
    <property type="match status" value="1"/>
</dbReference>
<dbReference type="GO" id="GO:0008664">
    <property type="term" value="F:RNA 2',3'-cyclic 3'-phosphodiesterase activity"/>
    <property type="evidence" value="ECO:0007669"/>
    <property type="project" value="UniProtKB-EC"/>
</dbReference>
<dbReference type="InterPro" id="IPR004175">
    <property type="entry name" value="RNA_CPDase"/>
</dbReference>
<dbReference type="SUPFAM" id="SSF55144">
    <property type="entry name" value="LigT-like"/>
    <property type="match status" value="1"/>
</dbReference>
<accession>A0A6H1UEZ6</accession>
<feature type="short sequence motif" description="HXTX 2" evidence="2">
    <location>
        <begin position="121"/>
        <end position="124"/>
    </location>
</feature>
<dbReference type="KEGG" id="fes:HER31_12690"/>
<dbReference type="Proteomes" id="UP000501602">
    <property type="component" value="Chromosome"/>
</dbReference>
<sequence>MANRLFFAVPVPRSQQLPLLRLQTQLEGAGRPVLASNFHITLAFLGNVCAAAQQQLLQRWQGLSLPPCQLSLNQLQLWPKAQVLALTSNECPTPLYQLAGALQRDAAKHGLHQSQHGFRPHLTLFRGAQQSPLATQHLQQPILINCNEVQLMISEQTPAGVSYQPIKRWQCYE</sequence>
<keyword evidence="1 2" id="KW-0378">Hydrolase</keyword>
<dbReference type="Gene3D" id="3.90.1140.10">
    <property type="entry name" value="Cyclic phosphodiesterase"/>
    <property type="match status" value="1"/>
</dbReference>
<proteinExistence type="inferred from homology"/>
<evidence type="ECO:0000256" key="1">
    <source>
        <dbReference type="ARBA" id="ARBA00022801"/>
    </source>
</evidence>
<evidence type="ECO:0000256" key="2">
    <source>
        <dbReference type="HAMAP-Rule" id="MF_01940"/>
    </source>
</evidence>
<dbReference type="InterPro" id="IPR009097">
    <property type="entry name" value="Cyclic_Pdiesterase"/>
</dbReference>
<name>A0A6H1UEZ6_9GAMM</name>
<comment type="function">
    <text evidence="2">Hydrolyzes RNA 2',3'-cyclic phosphodiester to an RNA 2'-phosphomonoester.</text>
</comment>
<feature type="active site" description="Proton donor" evidence="2">
    <location>
        <position position="39"/>
    </location>
</feature>
<dbReference type="RefSeq" id="WP_168660936.1">
    <property type="nucleotide sequence ID" value="NZ_CP051180.1"/>
</dbReference>
<dbReference type="HAMAP" id="MF_01940">
    <property type="entry name" value="RNA_CPDase"/>
    <property type="match status" value="1"/>
</dbReference>
<dbReference type="GO" id="GO:0004113">
    <property type="term" value="F:2',3'-cyclic-nucleotide 3'-phosphodiesterase activity"/>
    <property type="evidence" value="ECO:0007669"/>
    <property type="project" value="InterPro"/>
</dbReference>
<dbReference type="EC" id="3.1.4.58" evidence="2"/>
<feature type="domain" description="Phosphoesterase HXTX" evidence="3">
    <location>
        <begin position="9"/>
        <end position="80"/>
    </location>
</feature>
<comment type="catalytic activity">
    <reaction evidence="2">
        <text>a 3'-end 2',3'-cyclophospho-ribonucleotide-RNA + H2O = a 3'-end 2'-phospho-ribonucleotide-RNA + H(+)</text>
        <dbReference type="Rhea" id="RHEA:11828"/>
        <dbReference type="Rhea" id="RHEA-COMP:10464"/>
        <dbReference type="Rhea" id="RHEA-COMP:17353"/>
        <dbReference type="ChEBI" id="CHEBI:15377"/>
        <dbReference type="ChEBI" id="CHEBI:15378"/>
        <dbReference type="ChEBI" id="CHEBI:83064"/>
        <dbReference type="ChEBI" id="CHEBI:173113"/>
        <dbReference type="EC" id="3.1.4.58"/>
    </reaction>
</comment>
<evidence type="ECO:0000313" key="5">
    <source>
        <dbReference type="Proteomes" id="UP000501602"/>
    </source>
</evidence>
<dbReference type="NCBIfam" id="TIGR02258">
    <property type="entry name" value="2_5_ligase"/>
    <property type="match status" value="1"/>
</dbReference>
<organism evidence="4 5">
    <name type="scientific">Ferrimonas lipolytica</name>
    <dbReference type="NCBI Taxonomy" id="2724191"/>
    <lineage>
        <taxon>Bacteria</taxon>
        <taxon>Pseudomonadati</taxon>
        <taxon>Pseudomonadota</taxon>
        <taxon>Gammaproteobacteria</taxon>
        <taxon>Alteromonadales</taxon>
        <taxon>Ferrimonadaceae</taxon>
        <taxon>Ferrimonas</taxon>
    </lineage>
</organism>
<dbReference type="EMBL" id="CP051180">
    <property type="protein sequence ID" value="QIZ77677.1"/>
    <property type="molecule type" value="Genomic_DNA"/>
</dbReference>
<dbReference type="Pfam" id="PF02834">
    <property type="entry name" value="LigT_PEase"/>
    <property type="match status" value="1"/>
</dbReference>
<dbReference type="PANTHER" id="PTHR35561">
    <property type="entry name" value="RNA 2',3'-CYCLIC PHOSPHODIESTERASE"/>
    <property type="match status" value="1"/>
</dbReference>
<gene>
    <name evidence="4" type="primary">thpR</name>
    <name evidence="4" type="ORF">HER31_12690</name>
</gene>
<dbReference type="InterPro" id="IPR014051">
    <property type="entry name" value="Phosphoesterase_HXTX"/>
</dbReference>
<protein>
    <recommendedName>
        <fullName evidence="2">RNA 2',3'-cyclic phosphodiesterase</fullName>
        <shortName evidence="2">RNA 2',3'-CPDase</shortName>
        <ecNumber evidence="2">3.1.4.58</ecNumber>
    </recommendedName>
</protein>
<reference evidence="4 5" key="1">
    <citation type="submission" date="2020-04" db="EMBL/GenBank/DDBJ databases">
        <title>Ferrimonas sp. S7 isolated from sea water.</title>
        <authorList>
            <person name="Bae S.S."/>
            <person name="Baek K."/>
        </authorList>
    </citation>
    <scope>NUCLEOTIDE SEQUENCE [LARGE SCALE GENOMIC DNA]</scope>
    <source>
        <strain evidence="4 5">S7</strain>
    </source>
</reference>
<keyword evidence="5" id="KW-1185">Reference proteome</keyword>
<feature type="active site" description="Proton acceptor" evidence="2">
    <location>
        <position position="121"/>
    </location>
</feature>
<evidence type="ECO:0000313" key="4">
    <source>
        <dbReference type="EMBL" id="QIZ77677.1"/>
    </source>
</evidence>
<comment type="similarity">
    <text evidence="2">Belongs to the 2H phosphoesterase superfamily. ThpR family.</text>
</comment>
<dbReference type="AlphaFoldDB" id="A0A6H1UEZ6"/>
<evidence type="ECO:0000259" key="3">
    <source>
        <dbReference type="Pfam" id="PF02834"/>
    </source>
</evidence>